<proteinExistence type="predicted"/>
<gene>
    <name evidence="3" type="ORF">ENJ46_02890</name>
</gene>
<comment type="caution">
    <text evidence="3">The sequence shown here is derived from an EMBL/GenBank/DDBJ whole genome shotgun (WGS) entry which is preliminary data.</text>
</comment>
<dbReference type="FunFam" id="3.40.50.720:FF:000121">
    <property type="entry name" value="Prostaglandin reductase 2"/>
    <property type="match status" value="1"/>
</dbReference>
<dbReference type="SMART" id="SM00829">
    <property type="entry name" value="PKS_ER"/>
    <property type="match status" value="1"/>
</dbReference>
<protein>
    <submittedName>
        <fullName evidence="3">NADP-dependent oxidoreductase</fullName>
    </submittedName>
</protein>
<dbReference type="SUPFAM" id="SSF51735">
    <property type="entry name" value="NAD(P)-binding Rossmann-fold domains"/>
    <property type="match status" value="1"/>
</dbReference>
<dbReference type="PANTHER" id="PTHR43205:SF7">
    <property type="entry name" value="PROSTAGLANDIN REDUCTASE 1"/>
    <property type="match status" value="1"/>
</dbReference>
<dbReference type="Gene3D" id="3.40.50.720">
    <property type="entry name" value="NAD(P)-binding Rossmann-like Domain"/>
    <property type="match status" value="1"/>
</dbReference>
<dbReference type="InterPro" id="IPR041694">
    <property type="entry name" value="ADH_N_2"/>
</dbReference>
<feature type="domain" description="Enoyl reductase (ER)" evidence="2">
    <location>
        <begin position="16"/>
        <end position="261"/>
    </location>
</feature>
<dbReference type="EMBL" id="DRMN01000191">
    <property type="protein sequence ID" value="HFB54846.1"/>
    <property type="molecule type" value="Genomic_DNA"/>
</dbReference>
<sequence>MTLTTRNVCLKSYPKGTPTAEDFMMTTTEVADAQDGEITVRNHYMSVDPYMRGRMSGIKTYIAPFELGQPMEGGAVGEIIQSGHPDYKVGDWVMTMLGWREVFTAPVEKLQAVMLQKIDPSIIPAQSFLGVGGMPGLTAYAGLYKVAEFRPGETVLVSGAAGAVGSVVCQLAKADGAKVVGLAGSDEKCKWLESHGVDTAINYKTTENLTKALQKAAPEGFDVYFENVGGEMLEAALNTMKMFGRIAACGMISQYNNESPAPGPNN</sequence>
<dbReference type="InterPro" id="IPR011032">
    <property type="entry name" value="GroES-like_sf"/>
</dbReference>
<evidence type="ECO:0000313" key="3">
    <source>
        <dbReference type="EMBL" id="HFB54846.1"/>
    </source>
</evidence>
<dbReference type="InterPro" id="IPR045010">
    <property type="entry name" value="MDR_fam"/>
</dbReference>
<dbReference type="InterPro" id="IPR020843">
    <property type="entry name" value="ER"/>
</dbReference>
<dbReference type="PANTHER" id="PTHR43205">
    <property type="entry name" value="PROSTAGLANDIN REDUCTASE"/>
    <property type="match status" value="1"/>
</dbReference>
<evidence type="ECO:0000256" key="1">
    <source>
        <dbReference type="ARBA" id="ARBA00023002"/>
    </source>
</evidence>
<dbReference type="AlphaFoldDB" id="A0A7C3C9A1"/>
<dbReference type="Pfam" id="PF16884">
    <property type="entry name" value="ADH_N_2"/>
    <property type="match status" value="1"/>
</dbReference>
<evidence type="ECO:0000259" key="2">
    <source>
        <dbReference type="SMART" id="SM00829"/>
    </source>
</evidence>
<reference evidence="3" key="1">
    <citation type="journal article" date="2020" name="mSystems">
        <title>Genome- and Community-Level Interaction Insights into Carbon Utilization and Element Cycling Functions of Hydrothermarchaeota in Hydrothermal Sediment.</title>
        <authorList>
            <person name="Zhou Z."/>
            <person name="Liu Y."/>
            <person name="Xu W."/>
            <person name="Pan J."/>
            <person name="Luo Z.H."/>
            <person name="Li M."/>
        </authorList>
    </citation>
    <scope>NUCLEOTIDE SEQUENCE [LARGE SCALE GENOMIC DNA]</scope>
    <source>
        <strain evidence="3">HyVt-489</strain>
    </source>
</reference>
<organism evidence="3">
    <name type="scientific">Hellea balneolensis</name>
    <dbReference type="NCBI Taxonomy" id="287478"/>
    <lineage>
        <taxon>Bacteria</taxon>
        <taxon>Pseudomonadati</taxon>
        <taxon>Pseudomonadota</taxon>
        <taxon>Alphaproteobacteria</taxon>
        <taxon>Maricaulales</taxon>
        <taxon>Robiginitomaculaceae</taxon>
        <taxon>Hellea</taxon>
    </lineage>
</organism>
<dbReference type="SUPFAM" id="SSF50129">
    <property type="entry name" value="GroES-like"/>
    <property type="match status" value="1"/>
</dbReference>
<dbReference type="InterPro" id="IPR013149">
    <property type="entry name" value="ADH-like_C"/>
</dbReference>
<dbReference type="InterPro" id="IPR036291">
    <property type="entry name" value="NAD(P)-bd_dom_sf"/>
</dbReference>
<dbReference type="Gene3D" id="3.90.180.10">
    <property type="entry name" value="Medium-chain alcohol dehydrogenases, catalytic domain"/>
    <property type="match status" value="1"/>
</dbReference>
<dbReference type="Pfam" id="PF00107">
    <property type="entry name" value="ADH_zinc_N"/>
    <property type="match status" value="1"/>
</dbReference>
<feature type="non-terminal residue" evidence="3">
    <location>
        <position position="266"/>
    </location>
</feature>
<name>A0A7C3C9A1_9PROT</name>
<dbReference type="Proteomes" id="UP000886042">
    <property type="component" value="Unassembled WGS sequence"/>
</dbReference>
<accession>A0A7C3C9A1</accession>
<dbReference type="CDD" id="cd05288">
    <property type="entry name" value="PGDH"/>
    <property type="match status" value="1"/>
</dbReference>
<dbReference type="GO" id="GO:0016628">
    <property type="term" value="F:oxidoreductase activity, acting on the CH-CH group of donors, NAD or NADP as acceptor"/>
    <property type="evidence" value="ECO:0007669"/>
    <property type="project" value="InterPro"/>
</dbReference>
<keyword evidence="1" id="KW-0560">Oxidoreductase</keyword>